<keyword evidence="3" id="KW-1185">Reference proteome</keyword>
<evidence type="ECO:0000256" key="1">
    <source>
        <dbReference type="SAM" id="MobiDB-lite"/>
    </source>
</evidence>
<accession>B9T9Y5</accession>
<gene>
    <name evidence="2" type="ORF">RCOM_0027560</name>
</gene>
<evidence type="ECO:0000313" key="2">
    <source>
        <dbReference type="EMBL" id="EEF27336.1"/>
    </source>
</evidence>
<evidence type="ECO:0000313" key="3">
    <source>
        <dbReference type="Proteomes" id="UP000008311"/>
    </source>
</evidence>
<dbReference type="AlphaFoldDB" id="B9T9Y5"/>
<feature type="region of interest" description="Disordered" evidence="1">
    <location>
        <begin position="126"/>
        <end position="146"/>
    </location>
</feature>
<sequence length="183" mass="20221">IVVEIVVLLGDFAGALERLSVTEEGFTELPEHLPAPQRDPLDIAAQKPVEELVERIALPPAVHIGLTEAKRSLQHDSRRCGGVFDPHIPGSRPVDGDAAFREQLCEGLIEVTTFGSSASFLQPTDRFRHSRSPSKERITNPGNTSVQATRHTVPLFSSSAKLRNFVLFLDAFNKRDRGCDYCF</sequence>
<feature type="non-terminal residue" evidence="2">
    <location>
        <position position="1"/>
    </location>
</feature>
<dbReference type="EMBL" id="EQ975492">
    <property type="protein sequence ID" value="EEF27336.1"/>
    <property type="molecule type" value="Genomic_DNA"/>
</dbReference>
<proteinExistence type="predicted"/>
<dbReference type="InParanoid" id="B9T9Y5"/>
<name>B9T9Y5_RICCO</name>
<organism evidence="2 3">
    <name type="scientific">Ricinus communis</name>
    <name type="common">Castor bean</name>
    <dbReference type="NCBI Taxonomy" id="3988"/>
    <lineage>
        <taxon>Eukaryota</taxon>
        <taxon>Viridiplantae</taxon>
        <taxon>Streptophyta</taxon>
        <taxon>Embryophyta</taxon>
        <taxon>Tracheophyta</taxon>
        <taxon>Spermatophyta</taxon>
        <taxon>Magnoliopsida</taxon>
        <taxon>eudicotyledons</taxon>
        <taxon>Gunneridae</taxon>
        <taxon>Pentapetalae</taxon>
        <taxon>rosids</taxon>
        <taxon>fabids</taxon>
        <taxon>Malpighiales</taxon>
        <taxon>Euphorbiaceae</taxon>
        <taxon>Acalyphoideae</taxon>
        <taxon>Acalypheae</taxon>
        <taxon>Ricinus</taxon>
    </lineage>
</organism>
<dbReference type="Proteomes" id="UP000008311">
    <property type="component" value="Unassembled WGS sequence"/>
</dbReference>
<protein>
    <submittedName>
        <fullName evidence="2">Uncharacterized protein</fullName>
    </submittedName>
</protein>
<reference evidence="3" key="1">
    <citation type="journal article" date="2010" name="Nat. Biotechnol.">
        <title>Draft genome sequence of the oilseed species Ricinus communis.</title>
        <authorList>
            <person name="Chan A.P."/>
            <person name="Crabtree J."/>
            <person name="Zhao Q."/>
            <person name="Lorenzi H."/>
            <person name="Orvis J."/>
            <person name="Puiu D."/>
            <person name="Melake-Berhan A."/>
            <person name="Jones K.M."/>
            <person name="Redman J."/>
            <person name="Chen G."/>
            <person name="Cahoon E.B."/>
            <person name="Gedil M."/>
            <person name="Stanke M."/>
            <person name="Haas B.J."/>
            <person name="Wortman J.R."/>
            <person name="Fraser-Liggett C.M."/>
            <person name="Ravel J."/>
            <person name="Rabinowicz P.D."/>
        </authorList>
    </citation>
    <scope>NUCLEOTIDE SEQUENCE [LARGE SCALE GENOMIC DNA]</scope>
    <source>
        <strain evidence="3">cv. Hale</strain>
    </source>
</reference>